<dbReference type="EMBL" id="LODL01000040">
    <property type="protein sequence ID" value="KXB29009.1"/>
    <property type="molecule type" value="Genomic_DNA"/>
</dbReference>
<evidence type="ECO:0000256" key="1">
    <source>
        <dbReference type="SAM" id="Phobius"/>
    </source>
</evidence>
<feature type="transmembrane region" description="Helical" evidence="1">
    <location>
        <begin position="96"/>
        <end position="114"/>
    </location>
</feature>
<dbReference type="STRING" id="281362.AT959_19505"/>
<keyword evidence="1" id="KW-1133">Transmembrane helix</keyword>
<keyword evidence="1" id="KW-0812">Transmembrane</keyword>
<feature type="transmembrane region" description="Helical" evidence="1">
    <location>
        <begin position="26"/>
        <end position="59"/>
    </location>
</feature>
<proteinExistence type="predicted"/>
<reference evidence="2 3" key="1">
    <citation type="submission" date="2015-12" db="EMBL/GenBank/DDBJ databases">
        <title>Nitrous oxide reduction kinetics distinguish bacteria harboring typical versus atypical NosZ.</title>
        <authorList>
            <person name="Yoon S."/>
            <person name="Nissen S."/>
            <person name="Park D."/>
            <person name="Sanford R.A."/>
            <person name="Loeffler F.E."/>
        </authorList>
    </citation>
    <scope>NUCLEOTIDE SEQUENCE [LARGE SCALE GENOMIC DNA]</scope>
    <source>
        <strain evidence="2 3">ATCC BAA-841</strain>
    </source>
</reference>
<comment type="caution">
    <text evidence="2">The sequence shown here is derived from an EMBL/GenBank/DDBJ whole genome shotgun (WGS) entry which is preliminary data.</text>
</comment>
<organism evidence="2 3">
    <name type="scientific">Dechloromonas denitrificans</name>
    <dbReference type="NCBI Taxonomy" id="281362"/>
    <lineage>
        <taxon>Bacteria</taxon>
        <taxon>Pseudomonadati</taxon>
        <taxon>Pseudomonadota</taxon>
        <taxon>Betaproteobacteria</taxon>
        <taxon>Rhodocyclales</taxon>
        <taxon>Azonexaceae</taxon>
        <taxon>Dechloromonas</taxon>
    </lineage>
</organism>
<dbReference type="Proteomes" id="UP000070186">
    <property type="component" value="Unassembled WGS sequence"/>
</dbReference>
<name>A0A133XDK0_9RHOO</name>
<keyword evidence="3" id="KW-1185">Reference proteome</keyword>
<evidence type="ECO:0000313" key="3">
    <source>
        <dbReference type="Proteomes" id="UP000070186"/>
    </source>
</evidence>
<accession>A0A133XDK0</accession>
<protein>
    <submittedName>
        <fullName evidence="2">Uncharacterized protein</fullName>
    </submittedName>
</protein>
<gene>
    <name evidence="2" type="ORF">AT959_19505</name>
</gene>
<sequence>MRRPRDNVRDFPGKRWLNVTLRTVHLLGLVLLGGALLGAGSLGLGASVLFISGFAMFAIDSWANPAQLRETAGFGVLLKLLLVGLMALQPAWALPIFWFILTLSTLLSHAPGAFRHYRLF</sequence>
<dbReference type="RefSeq" id="WP_066887136.1">
    <property type="nucleotide sequence ID" value="NZ_LODL01000040.1"/>
</dbReference>
<evidence type="ECO:0000313" key="2">
    <source>
        <dbReference type="EMBL" id="KXB29009.1"/>
    </source>
</evidence>
<keyword evidence="1" id="KW-0472">Membrane</keyword>
<dbReference type="AlphaFoldDB" id="A0A133XDK0"/>